<name>A0A9N9GC62_9GLOM</name>
<gene>
    <name evidence="1" type="ORF">RFULGI_LOCUS6423</name>
</gene>
<organism evidence="1 2">
    <name type="scientific">Racocetra fulgida</name>
    <dbReference type="NCBI Taxonomy" id="60492"/>
    <lineage>
        <taxon>Eukaryota</taxon>
        <taxon>Fungi</taxon>
        <taxon>Fungi incertae sedis</taxon>
        <taxon>Mucoromycota</taxon>
        <taxon>Glomeromycotina</taxon>
        <taxon>Glomeromycetes</taxon>
        <taxon>Diversisporales</taxon>
        <taxon>Gigasporaceae</taxon>
        <taxon>Racocetra</taxon>
    </lineage>
</organism>
<proteinExistence type="predicted"/>
<dbReference type="AlphaFoldDB" id="A0A9N9GC62"/>
<accession>A0A9N9GC62</accession>
<comment type="caution">
    <text evidence="1">The sequence shown here is derived from an EMBL/GenBank/DDBJ whole genome shotgun (WGS) entry which is preliminary data.</text>
</comment>
<dbReference type="EMBL" id="CAJVPZ010008250">
    <property type="protein sequence ID" value="CAG8596057.1"/>
    <property type="molecule type" value="Genomic_DNA"/>
</dbReference>
<keyword evidence="2" id="KW-1185">Reference proteome</keyword>
<evidence type="ECO:0000313" key="1">
    <source>
        <dbReference type="EMBL" id="CAG8596057.1"/>
    </source>
</evidence>
<sequence>DSVSIQDSNIYEVSSSSIQEVYNSSVYKVYDSSMYKEIIVSDKLYLLKEFGKF</sequence>
<feature type="non-terminal residue" evidence="1">
    <location>
        <position position="1"/>
    </location>
</feature>
<dbReference type="Proteomes" id="UP000789396">
    <property type="component" value="Unassembled WGS sequence"/>
</dbReference>
<evidence type="ECO:0000313" key="2">
    <source>
        <dbReference type="Proteomes" id="UP000789396"/>
    </source>
</evidence>
<protein>
    <submittedName>
        <fullName evidence="1">14453_t:CDS:1</fullName>
    </submittedName>
</protein>
<reference evidence="1" key="1">
    <citation type="submission" date="2021-06" db="EMBL/GenBank/DDBJ databases">
        <authorList>
            <person name="Kallberg Y."/>
            <person name="Tangrot J."/>
            <person name="Rosling A."/>
        </authorList>
    </citation>
    <scope>NUCLEOTIDE SEQUENCE</scope>
    <source>
        <strain evidence="1">IN212</strain>
    </source>
</reference>